<keyword evidence="9" id="KW-1185">Reference proteome</keyword>
<dbReference type="InterPro" id="IPR029145">
    <property type="entry name" value="NBAS_N"/>
</dbReference>
<feature type="domain" description="Sec39" evidence="6">
    <location>
        <begin position="636"/>
        <end position="838"/>
    </location>
</feature>
<feature type="region of interest" description="Disordered" evidence="5">
    <location>
        <begin position="1824"/>
        <end position="1875"/>
    </location>
</feature>
<evidence type="ECO:0008006" key="10">
    <source>
        <dbReference type="Google" id="ProtNLM"/>
    </source>
</evidence>
<keyword evidence="4" id="KW-0653">Protein transport</keyword>
<gene>
    <name evidence="8" type="ORF">NTJ_02873</name>
</gene>
<dbReference type="Gene3D" id="2.130.10.10">
    <property type="entry name" value="YVTN repeat-like/Quinoprotein amine dehydrogenase"/>
    <property type="match status" value="1"/>
</dbReference>
<protein>
    <recommendedName>
        <fullName evidence="10">Neuroblastoma-amplified sequence N-terminal domain-containing protein</fullName>
    </recommendedName>
</protein>
<reference evidence="8 9" key="1">
    <citation type="submission" date="2023-09" db="EMBL/GenBank/DDBJ databases">
        <title>Nesidiocoris tenuis whole genome shotgun sequence.</title>
        <authorList>
            <person name="Shibata T."/>
            <person name="Shimoda M."/>
            <person name="Kobayashi T."/>
            <person name="Uehara T."/>
        </authorList>
    </citation>
    <scope>NUCLEOTIDE SEQUENCE [LARGE SCALE GENOMIC DNA]</scope>
    <source>
        <strain evidence="8 9">Japan</strain>
    </source>
</reference>
<evidence type="ECO:0000256" key="5">
    <source>
        <dbReference type="SAM" id="MobiDB-lite"/>
    </source>
</evidence>
<dbReference type="InterPro" id="IPR036322">
    <property type="entry name" value="WD40_repeat_dom_sf"/>
</dbReference>
<dbReference type="InterPro" id="IPR015943">
    <property type="entry name" value="WD40/YVTN_repeat-like_dom_sf"/>
</dbReference>
<evidence type="ECO:0000256" key="3">
    <source>
        <dbReference type="ARBA" id="ARBA00022824"/>
    </source>
</evidence>
<name>A0ABN7ACN9_9HEMI</name>
<evidence type="ECO:0000313" key="9">
    <source>
        <dbReference type="Proteomes" id="UP001307889"/>
    </source>
</evidence>
<feature type="region of interest" description="Disordered" evidence="5">
    <location>
        <begin position="1263"/>
        <end position="1296"/>
    </location>
</feature>
<evidence type="ECO:0000256" key="4">
    <source>
        <dbReference type="ARBA" id="ARBA00022927"/>
    </source>
</evidence>
<comment type="subcellular location">
    <subcellularLocation>
        <location evidence="1">Endoplasmic reticulum</location>
    </subcellularLocation>
</comment>
<evidence type="ECO:0000256" key="1">
    <source>
        <dbReference type="ARBA" id="ARBA00004240"/>
    </source>
</evidence>
<dbReference type="InterPro" id="IPR013244">
    <property type="entry name" value="Sec39_domain"/>
</dbReference>
<proteinExistence type="predicted"/>
<accession>A0ABN7ACN9</accession>
<evidence type="ECO:0000259" key="7">
    <source>
        <dbReference type="Pfam" id="PF15492"/>
    </source>
</evidence>
<dbReference type="Pfam" id="PF08314">
    <property type="entry name" value="Sec39"/>
    <property type="match status" value="2"/>
</dbReference>
<keyword evidence="2" id="KW-0813">Transport</keyword>
<evidence type="ECO:0000256" key="2">
    <source>
        <dbReference type="ARBA" id="ARBA00022448"/>
    </source>
</evidence>
<evidence type="ECO:0000313" key="8">
    <source>
        <dbReference type="EMBL" id="BES90066.1"/>
    </source>
</evidence>
<dbReference type="SUPFAM" id="SSF50978">
    <property type="entry name" value="WD40 repeat-like"/>
    <property type="match status" value="1"/>
</dbReference>
<dbReference type="Pfam" id="PF15492">
    <property type="entry name" value="Nbas_N"/>
    <property type="match status" value="1"/>
</dbReference>
<sequence length="2063" mass="234712">MASVLNNDPPILYELLVYEEWTQEPESVKCTNVSPSTASSSFPLSPQRIIKYLKNPDWPSEELINAVSPLLPWHIALSPNGQMVAILQEAILEIRSQEDDFTSITGKVSVQKDQFPSLRILKWHPESTKIVVGSSNGSVSGFDSYCNLLFSIPQKPINNDDSTKAFVAGIEFLTSRPNLSEQLLIIYSNGKLKSFAIPERDILQEKESAQLDIRQISCAIYSRHFDVIFIASQPQPTTKFFQDTCLSAGLSAWRIVSDYPYYRMLFPNEDEYKLHSSGGKLWRMLHYSKSLGIAIKMCISLNNKYLASLHSCSTIIIWLIPSLRMFQKWSMDDCAYDTTENFANVGNAPVDIDWRHDEKLIVSRKDGSISVHNAETFELCYGSGSELLSGYPRISSTENFPGFVSLECDSVLLSPSTEEAPLEVEKSVLDTSSEFIQNTIYYITDIESFQPKKKSTRIIQKIFRMIGIRSTTPEELFWRKLDGNDYSGALELADEFGLNSDEVYKKLWRCSVVSSASIIESLSKIKNTSWVLNECIQRVPESISGAEDLFKFVIQITSPSQLSKEVDINQSDDNRFMDLDELSELDKEKIKCRAVMFNYIDKLHAYQAIVGGDPDKDGTYDIAQYGRFRRLPVVESAVYFARQWNIRAVETLFNHYPREVTPFWLTILDNIPEVYSPSTYHSLLPKCDRDGRPVPWQGIHNREKDWVETEKFKNLFWFQMEEASMKEFDPVETFTAEILTNWYSKRAFDIEFQCNIVSNSLTLVQLAIERNIKGLEILHSNLVTLECMVYELGLDSTLSSLLDMNDLQKCIKMMEKVDSDKFTIHMVDYILPYLSVHQVEGELKFELLHNLLLHFSKNSLRSSLSFIHYLIDGNHQIVGGPNHVATLVVDCIYNYSQLDMVDESLEMIDSCLSWIVSLSENTGDRKDLLKKLNILHGETSAAKILADYQIPISIQTAHSIKTDSEEIKKVLENVGASVVRDYVRGGNSAKISASLNDIQTLHDLCFGAANLDDCYEILASSLLNSHNLSLIKLSKLCLCCRLENEKRCCLGFERSVKLVLQAAQKYFDLSDSVNDESMKLARACLFLIKGDHQAINEELDLIQALGHLNDVGIHLIPVQVRLSEDRLKLVCMCLEKKKQLYTKPQFVYKLAAKLRVCGDEIVERHNIVTKLLAEIALEDGADSHCMEFCKDLVINNYPEGWEVVYHLLGKGTQGDPLLKKLLWIYCSIHAPSSLLKELFMIRRLFRSTSSRRMIDFIRSSTYGSSLAETPDSEDQDDFHLASSDSSHKLDESSDAEAVPSYTTPYFYAIHYEYQGDQSSDYRIVTLPYILHPLFHILHVWSEENVLPFVESRSSTIDSWLIDSKLIELAGKYMSKDTLTAVGYLLCTVDPLTCEDFFHNLSQVPFTQELATYFFAYCSVRGGQMNAWTSPSILVHSAFELPDSPFKSITSKFRRKLDSLVQAESLKDENCGVNYERFIEDDTYKTDTIFGLAMSPEKLNVAFELAKKNNIPLIDIAITYVESLFLGDNLDLLLKTSDNGDEIHNILKSAPDSVQRFQRYYEAIDGRDYKKLTNFFKIILYLDDQHVIDSLVPKEHIKLLKRIESTVPGINYKTLVSKSENIMNQLRPYLNSNEAVSNCVKFTRSLPKNLKTDFSIETIYYEFSLTQFNSMCMNCQSLKQCVGHFESILPNLAKLDDELLLEFVQQSICSHDAVDKLDNAYRRQLLVSMLQWYSNVSKNRSNSEMLSDHLNRKIERLDIVWSDDINEESLANPRLRAYFCRLETYDLAGNENEGMDRLLVLLREVMNDSDISTSEKQMFRRTVSSLVPCVEPETNDSPNNDVEDSANDRSENPIESSLEMDEDEQCPPDCRDQDCETSNEIAAPEINARLENFLTFVKDTPSGNNDGLLAQESLSAFQAATMLMGADLQPDELRDVVIAVREAFGGSNAHNIFLVWLCLTWEELDLSFEGESFLKQNLDVACLADYLDRHHEIHPLVIPALARTSSYTPLVARMLENGQLSTLESFVDALKRGGLVVEAGTLSMYIRKVPCALKTFGSSIRRLE</sequence>
<dbReference type="PANTHER" id="PTHR15922">
    <property type="entry name" value="NEUROBLASTOMA-AMPLIFIED SEQUENCE"/>
    <property type="match status" value="1"/>
</dbReference>
<dbReference type="PANTHER" id="PTHR15922:SF2">
    <property type="entry name" value="NBAS SUBUNIT OF NRZ TETHERING COMPLEX"/>
    <property type="match status" value="1"/>
</dbReference>
<evidence type="ECO:0000259" key="6">
    <source>
        <dbReference type="Pfam" id="PF08314"/>
    </source>
</evidence>
<keyword evidence="3" id="KW-0256">Endoplasmic reticulum</keyword>
<organism evidence="8 9">
    <name type="scientific">Nesidiocoris tenuis</name>
    <dbReference type="NCBI Taxonomy" id="355587"/>
    <lineage>
        <taxon>Eukaryota</taxon>
        <taxon>Metazoa</taxon>
        <taxon>Ecdysozoa</taxon>
        <taxon>Arthropoda</taxon>
        <taxon>Hexapoda</taxon>
        <taxon>Insecta</taxon>
        <taxon>Pterygota</taxon>
        <taxon>Neoptera</taxon>
        <taxon>Paraneoptera</taxon>
        <taxon>Hemiptera</taxon>
        <taxon>Heteroptera</taxon>
        <taxon>Panheteroptera</taxon>
        <taxon>Cimicomorpha</taxon>
        <taxon>Miridae</taxon>
        <taxon>Dicyphina</taxon>
        <taxon>Nesidiocoris</taxon>
    </lineage>
</organism>
<feature type="domain" description="Sec39" evidence="6">
    <location>
        <begin position="932"/>
        <end position="1178"/>
    </location>
</feature>
<dbReference type="EMBL" id="AP028910">
    <property type="protein sequence ID" value="BES90066.1"/>
    <property type="molecule type" value="Genomic_DNA"/>
</dbReference>
<dbReference type="Proteomes" id="UP001307889">
    <property type="component" value="Chromosome 2"/>
</dbReference>
<feature type="domain" description="Neuroblastoma-amplified sequence N-terminal" evidence="7">
    <location>
        <begin position="73"/>
        <end position="333"/>
    </location>
</feature>